<protein>
    <submittedName>
        <fullName evidence="4">Axial budding pattern protein 2</fullName>
    </submittedName>
</protein>
<dbReference type="AlphaFoldDB" id="A0A1M2V9K0"/>
<feature type="signal peptide" evidence="2">
    <location>
        <begin position="1"/>
        <end position="18"/>
    </location>
</feature>
<comment type="caution">
    <text evidence="4">The sequence shown here is derived from an EMBL/GenBank/DDBJ whole genome shotgun (WGS) entry which is preliminary data.</text>
</comment>
<dbReference type="InterPro" id="IPR015919">
    <property type="entry name" value="Cadherin-like_sf"/>
</dbReference>
<dbReference type="InterPro" id="IPR013783">
    <property type="entry name" value="Ig-like_fold"/>
</dbReference>
<feature type="region of interest" description="Disordered" evidence="1">
    <location>
        <begin position="787"/>
        <end position="811"/>
    </location>
</feature>
<reference evidence="4 5" key="1">
    <citation type="submission" date="2016-10" db="EMBL/GenBank/DDBJ databases">
        <title>Genome sequence of the basidiomycete white-rot fungus Trametes pubescens.</title>
        <authorList>
            <person name="Makela M.R."/>
            <person name="Granchi Z."/>
            <person name="Peng M."/>
            <person name="De Vries R.P."/>
            <person name="Grigoriev I."/>
            <person name="Riley R."/>
            <person name="Hilden K."/>
        </authorList>
    </citation>
    <scope>NUCLEOTIDE SEQUENCE [LARGE SCALE GENOMIC DNA]</scope>
    <source>
        <strain evidence="4 5">FBCC735</strain>
    </source>
</reference>
<name>A0A1M2V9K0_TRAPU</name>
<dbReference type="EMBL" id="MNAD01001550">
    <property type="protein sequence ID" value="OJT04284.1"/>
    <property type="molecule type" value="Genomic_DNA"/>
</dbReference>
<dbReference type="OMA" id="MRWYGIG"/>
<dbReference type="PANTHER" id="PTHR21559">
    <property type="entry name" value="DYSTROGLYCAN-RELATED"/>
    <property type="match status" value="1"/>
</dbReference>
<evidence type="ECO:0000313" key="4">
    <source>
        <dbReference type="EMBL" id="OJT04284.1"/>
    </source>
</evidence>
<dbReference type="GO" id="GO:0005509">
    <property type="term" value="F:calcium ion binding"/>
    <property type="evidence" value="ECO:0007669"/>
    <property type="project" value="InterPro"/>
</dbReference>
<dbReference type="PANTHER" id="PTHR21559:SF21">
    <property type="entry name" value="DYSTROGLYCAN 1"/>
    <property type="match status" value="1"/>
</dbReference>
<feature type="domain" description="Dystroglycan-type cadherin-like" evidence="3">
    <location>
        <begin position="23"/>
        <end position="121"/>
    </location>
</feature>
<accession>A0A1M2V9K0</accession>
<dbReference type="Gene3D" id="2.60.40.10">
    <property type="entry name" value="Immunoglobulins"/>
    <property type="match status" value="3"/>
</dbReference>
<gene>
    <name evidence="4" type="ORF">TRAPUB_5018</name>
</gene>
<sequence length="988" mass="104775">MLTIRYLPVLLAALLANASPSVLVSYKLDDQLPPIARIHAPFTWTIPNSTFTSPANATLTYTASSLPAWLSFDPKTHTLQGTPGPDDEGSPRITVTAKDPASDDSASSAVTLCVTPYPPPELHIPVQQQFTDKNPSLSSVFLVPNNSALYNARPALRVPPKWSYSIGFQYNTFTAPNSLYYAATQADGSPLPDWVTFNEKAMTFGGVTPRPEELNGPHTVSLVLHASDQQGYSAATIPFDLVVAAHDMTLATLSLPTINVTADAPFQLTLNSAADFSGVLIDGLPLAPSNITDLDIDTSGLESWLQYNATSKTLSGQPPSDFVSGVLPVTLTSSVNQTLQTNVAIAAVPSFFSTPNLQPVLIDPGNAFSFDLVQYFSNSSGLGDENSGVNLTATYDPSEAGDYLNFDSSSGQLSGTVPSGIPYPHITVTFTAYSRLTHSTSHTNLPLSLSTSDYSHQHNKTGGLSTASRAKLVLGLKIAFGIISAFASIAIAFAILRRCTHVADTAVVGVEAQRAWTDAEMRWYGIGIEVDGEQYVGPKAENGYGWNEEGGPSSPGKEATGFGATLSRVLTRTLSNSPRVTDARSPLSLTSLPQSPGVMKKVEFLGKIRNTARIVSDKYRRVVSGPKRPVIGKPTLIMTSDNRASALANIDGLPTTNDSIPDLPHFEVSRYAPSGLTSLIDSPSSSTDARSVPRRRADFAAPRVIKTPPVAHAKDNRQSMKSVASSFATSSSTRTHEAEAVITHAARATSVRSAVSALSFQSGPTLEGGRPRLVQFTNAARVPVPKLPSSFFSPDPNEPLENGGSPAAPPKRVASQMAKVFRNVGGAGPKPPAESTDELKAGIEYVRALGDDGRSLASKVTVDEASPNPSFSSLESSQHGHDGAAVTPRMLARVGERFRYRVATTVPAGKAAQLEVRLVSGKPLPRYMRANVDAVPSGMGTRAERRVVELSGTPAGIDVAEIEVGVYVRESGECVGRVVVEVVDRKAG</sequence>
<dbReference type="Pfam" id="PF05345">
    <property type="entry name" value="He_PIG"/>
    <property type="match status" value="1"/>
</dbReference>
<evidence type="ECO:0000256" key="1">
    <source>
        <dbReference type="SAM" id="MobiDB-lite"/>
    </source>
</evidence>
<dbReference type="InterPro" id="IPR006644">
    <property type="entry name" value="Cadg"/>
</dbReference>
<feature type="compositionally biased region" description="Low complexity" evidence="1">
    <location>
        <begin position="97"/>
        <end position="106"/>
    </location>
</feature>
<feature type="compositionally biased region" description="Low complexity" evidence="1">
    <location>
        <begin position="866"/>
        <end position="877"/>
    </location>
</feature>
<organism evidence="4 5">
    <name type="scientific">Trametes pubescens</name>
    <name type="common">White-rot fungus</name>
    <dbReference type="NCBI Taxonomy" id="154538"/>
    <lineage>
        <taxon>Eukaryota</taxon>
        <taxon>Fungi</taxon>
        <taxon>Dikarya</taxon>
        <taxon>Basidiomycota</taxon>
        <taxon>Agaricomycotina</taxon>
        <taxon>Agaricomycetes</taxon>
        <taxon>Polyporales</taxon>
        <taxon>Polyporaceae</taxon>
        <taxon>Trametes</taxon>
    </lineage>
</organism>
<evidence type="ECO:0000259" key="3">
    <source>
        <dbReference type="SMART" id="SM00736"/>
    </source>
</evidence>
<feature type="chain" id="PRO_5012001878" evidence="2">
    <location>
        <begin position="19"/>
        <end position="988"/>
    </location>
</feature>
<dbReference type="SMART" id="SM00736">
    <property type="entry name" value="CADG"/>
    <property type="match status" value="2"/>
</dbReference>
<feature type="region of interest" description="Disordered" evidence="1">
    <location>
        <begin position="860"/>
        <end position="883"/>
    </location>
</feature>
<dbReference type="Proteomes" id="UP000184267">
    <property type="component" value="Unassembled WGS sequence"/>
</dbReference>
<dbReference type="GO" id="GO:0016020">
    <property type="term" value="C:membrane"/>
    <property type="evidence" value="ECO:0007669"/>
    <property type="project" value="InterPro"/>
</dbReference>
<dbReference type="OrthoDB" id="414243at2759"/>
<dbReference type="STRING" id="154538.A0A1M2V9K0"/>
<evidence type="ECO:0000256" key="2">
    <source>
        <dbReference type="SAM" id="SignalP"/>
    </source>
</evidence>
<keyword evidence="2" id="KW-0732">Signal</keyword>
<keyword evidence="5" id="KW-1185">Reference proteome</keyword>
<evidence type="ECO:0000313" key="5">
    <source>
        <dbReference type="Proteomes" id="UP000184267"/>
    </source>
</evidence>
<dbReference type="SUPFAM" id="SSF49313">
    <property type="entry name" value="Cadherin-like"/>
    <property type="match status" value="3"/>
</dbReference>
<feature type="domain" description="Dystroglycan-type cadherin-like" evidence="3">
    <location>
        <begin position="148"/>
        <end position="250"/>
    </location>
</feature>
<proteinExistence type="predicted"/>
<feature type="region of interest" description="Disordered" evidence="1">
    <location>
        <begin position="76"/>
        <end position="106"/>
    </location>
</feature>